<sequence>MESGKGNPLEDHQGPIPAPILDMSTMNKENIPNKGHEMETVVSIDGPGLQRATRQANSFQSKGPTQRNCLSPPTGSPCKTQNIEELGVMSNNTGIIRSSRPIGNNDQEHLNLLVWNVWGASNNNLLSVIKEHVRMQNPQIIALLETHVSGITTDEVCRKIGFQDHYRVEARGHQGEI</sequence>
<reference evidence="2" key="1">
    <citation type="submission" date="2022-04" db="EMBL/GenBank/DDBJ databases">
        <title>Carnegiea gigantea Genome sequencing and assembly v2.</title>
        <authorList>
            <person name="Copetti D."/>
            <person name="Sanderson M.J."/>
            <person name="Burquez A."/>
            <person name="Wojciechowski M.F."/>
        </authorList>
    </citation>
    <scope>NUCLEOTIDE SEQUENCE</scope>
    <source>
        <strain evidence="2">SGP5-SGP5p</strain>
        <tissue evidence="2">Aerial part</tissue>
    </source>
</reference>
<dbReference type="Proteomes" id="UP001153076">
    <property type="component" value="Unassembled WGS sequence"/>
</dbReference>
<dbReference type="EMBL" id="JAKOGI010001069">
    <property type="protein sequence ID" value="KAJ8427975.1"/>
    <property type="molecule type" value="Genomic_DNA"/>
</dbReference>
<gene>
    <name evidence="2" type="ORF">Cgig2_017462</name>
</gene>
<comment type="caution">
    <text evidence="2">The sequence shown here is derived from an EMBL/GenBank/DDBJ whole genome shotgun (WGS) entry which is preliminary data.</text>
</comment>
<proteinExistence type="predicted"/>
<dbReference type="PANTHER" id="PTHR35218:SF9">
    <property type="entry name" value="ENDONUCLEASE_EXONUCLEASE_PHOSPHATASE DOMAIN-CONTAINING PROTEIN"/>
    <property type="match status" value="1"/>
</dbReference>
<accession>A0A9Q1GWQ0</accession>
<dbReference type="OrthoDB" id="1113909at2759"/>
<keyword evidence="3" id="KW-1185">Reference proteome</keyword>
<dbReference type="Gene3D" id="3.60.10.10">
    <property type="entry name" value="Endonuclease/exonuclease/phosphatase"/>
    <property type="match status" value="1"/>
</dbReference>
<name>A0A9Q1GWQ0_9CARY</name>
<dbReference type="PANTHER" id="PTHR35218">
    <property type="entry name" value="RNASE H DOMAIN-CONTAINING PROTEIN"/>
    <property type="match status" value="1"/>
</dbReference>
<evidence type="ECO:0000313" key="3">
    <source>
        <dbReference type="Proteomes" id="UP001153076"/>
    </source>
</evidence>
<protein>
    <submittedName>
        <fullName evidence="2">Uncharacterized protein</fullName>
    </submittedName>
</protein>
<dbReference type="AlphaFoldDB" id="A0A9Q1GWQ0"/>
<dbReference type="InterPro" id="IPR036691">
    <property type="entry name" value="Endo/exonu/phosph_ase_sf"/>
</dbReference>
<feature type="region of interest" description="Disordered" evidence="1">
    <location>
        <begin position="50"/>
        <end position="81"/>
    </location>
</feature>
<evidence type="ECO:0000256" key="1">
    <source>
        <dbReference type="SAM" id="MobiDB-lite"/>
    </source>
</evidence>
<dbReference type="SUPFAM" id="SSF56219">
    <property type="entry name" value="DNase I-like"/>
    <property type="match status" value="1"/>
</dbReference>
<feature type="compositionally biased region" description="Polar residues" evidence="1">
    <location>
        <begin position="52"/>
        <end position="81"/>
    </location>
</feature>
<evidence type="ECO:0000313" key="2">
    <source>
        <dbReference type="EMBL" id="KAJ8427975.1"/>
    </source>
</evidence>
<organism evidence="2 3">
    <name type="scientific">Carnegiea gigantea</name>
    <dbReference type="NCBI Taxonomy" id="171969"/>
    <lineage>
        <taxon>Eukaryota</taxon>
        <taxon>Viridiplantae</taxon>
        <taxon>Streptophyta</taxon>
        <taxon>Embryophyta</taxon>
        <taxon>Tracheophyta</taxon>
        <taxon>Spermatophyta</taxon>
        <taxon>Magnoliopsida</taxon>
        <taxon>eudicotyledons</taxon>
        <taxon>Gunneridae</taxon>
        <taxon>Pentapetalae</taxon>
        <taxon>Caryophyllales</taxon>
        <taxon>Cactineae</taxon>
        <taxon>Cactaceae</taxon>
        <taxon>Cactoideae</taxon>
        <taxon>Echinocereeae</taxon>
        <taxon>Carnegiea</taxon>
    </lineage>
</organism>